<dbReference type="EMBL" id="PKHC01000001">
    <property type="protein sequence ID" value="PKZ19729.1"/>
    <property type="molecule type" value="Genomic_DNA"/>
</dbReference>
<dbReference type="Pfam" id="PF01168">
    <property type="entry name" value="Ala_racemase_N"/>
    <property type="match status" value="1"/>
</dbReference>
<feature type="domain" description="Alanine racemase C-terminal" evidence="5">
    <location>
        <begin position="289"/>
        <end position="439"/>
    </location>
</feature>
<feature type="active site" description="Proton acceptor; specific for D-alanine" evidence="4">
    <location>
        <position position="70"/>
    </location>
</feature>
<dbReference type="SUPFAM" id="SSF51419">
    <property type="entry name" value="PLP-binding barrel"/>
    <property type="match status" value="1"/>
</dbReference>
<protein>
    <recommendedName>
        <fullName evidence="4">Alanine racemase</fullName>
        <ecNumber evidence="4">5.1.1.1</ecNumber>
    </recommendedName>
</protein>
<feature type="binding site" evidence="4">
    <location>
        <position position="374"/>
    </location>
    <ligand>
        <name>substrate</name>
    </ligand>
</feature>
<evidence type="ECO:0000256" key="4">
    <source>
        <dbReference type="HAMAP-Rule" id="MF_01201"/>
    </source>
</evidence>
<dbReference type="Pfam" id="PF00842">
    <property type="entry name" value="Ala_racemase_C"/>
    <property type="match status" value="1"/>
</dbReference>
<sequence length="459" mass="48966">MSTDLSNAASNSARNTAMLEANYARALSAYPGQVIVDLKALRDNMRTLVARVSQDLQPGQNAPEVMGVVKADGYGHGLVPSALAALAGGATWLGTAQPYEALRLRAAGIDSSRCHVLTWLTSAPTTRFADLITADIDISVGSVDSLDAAAFAARKLGKPARVHVKVDTGFGRNGFTPEGFSAALEKLQQYSSEGVIEVIGQWSHLAVADSPDVPEFVDATDRQIQQFHEFTNRMKEASVAPKIRHLANTAATLNRPEIRFELVRPGIGLYGYEPDPAMGDSQTYGLQPAMTLQAQLGTVKAVEEGHGISYGRTYLTPNNTSTAIVPLGYADGILRSASGFDMQGARHVDKQGGPVRVETNKGARILNVSGRVCMDQFIVDLKGDAAELGVREGDTVTLFGPGRGVEFAEPTADDWAEAAGTISYEIMTGIGPRVPRLYRNAYEVLSSSDIAKLDAKSLI</sequence>
<accession>A0ABX4SF59</accession>
<dbReference type="PANTHER" id="PTHR30511">
    <property type="entry name" value="ALANINE RACEMASE"/>
    <property type="match status" value="1"/>
</dbReference>
<feature type="active site" description="Proton acceptor; specific for L-alanine" evidence="4">
    <location>
        <position position="310"/>
    </location>
</feature>
<evidence type="ECO:0000313" key="6">
    <source>
        <dbReference type="EMBL" id="PKZ19729.1"/>
    </source>
</evidence>
<dbReference type="SMART" id="SM01005">
    <property type="entry name" value="Ala_racemase_C"/>
    <property type="match status" value="1"/>
</dbReference>
<dbReference type="RefSeq" id="WP_101886094.1">
    <property type="nucleotide sequence ID" value="NZ_PKHB01000001.1"/>
</dbReference>
<evidence type="ECO:0000313" key="7">
    <source>
        <dbReference type="Proteomes" id="UP000235111"/>
    </source>
</evidence>
<dbReference type="Proteomes" id="UP000235111">
    <property type="component" value="Unassembled WGS sequence"/>
</dbReference>
<evidence type="ECO:0000259" key="5">
    <source>
        <dbReference type="SMART" id="SM01005"/>
    </source>
</evidence>
<dbReference type="InterPro" id="IPR029066">
    <property type="entry name" value="PLP-binding_barrel"/>
</dbReference>
<keyword evidence="2 4" id="KW-0663">Pyridoxal phosphate</keyword>
<dbReference type="HAMAP" id="MF_01201">
    <property type="entry name" value="Ala_racemase"/>
    <property type="match status" value="1"/>
</dbReference>
<evidence type="ECO:0000256" key="1">
    <source>
        <dbReference type="ARBA" id="ARBA00001933"/>
    </source>
</evidence>
<dbReference type="InterPro" id="IPR011079">
    <property type="entry name" value="Ala_racemase_C"/>
</dbReference>
<dbReference type="Gene3D" id="3.20.20.10">
    <property type="entry name" value="Alanine racemase"/>
    <property type="match status" value="1"/>
</dbReference>
<evidence type="ECO:0000256" key="3">
    <source>
        <dbReference type="ARBA" id="ARBA00023235"/>
    </source>
</evidence>
<dbReference type="SUPFAM" id="SSF50621">
    <property type="entry name" value="Alanine racemase C-terminal domain-like"/>
    <property type="match status" value="1"/>
</dbReference>
<proteinExistence type="inferred from homology"/>
<comment type="similarity">
    <text evidence="4">Belongs to the alanine racemase family.</text>
</comment>
<dbReference type="InterPro" id="IPR009006">
    <property type="entry name" value="Ala_racemase/Decarboxylase_C"/>
</dbReference>
<gene>
    <name evidence="6" type="primary">alr</name>
    <name evidence="6" type="ORF">CYJ59_04835</name>
</gene>
<dbReference type="InterPro" id="IPR000821">
    <property type="entry name" value="Ala_racemase"/>
</dbReference>
<name>A0ABX4SF59_9BIFI</name>
<feature type="binding site" evidence="4">
    <location>
        <position position="172"/>
    </location>
    <ligand>
        <name>substrate</name>
    </ligand>
</feature>
<reference evidence="6 7" key="1">
    <citation type="submission" date="2017-12" db="EMBL/GenBank/DDBJ databases">
        <title>Phylogenetic diversity of female urinary microbiome.</title>
        <authorList>
            <person name="Thomas-White K."/>
            <person name="Wolfe A.J."/>
        </authorList>
    </citation>
    <scope>NUCLEOTIDE SEQUENCE [LARGE SCALE GENOMIC DNA]</scope>
    <source>
        <strain evidence="6 7">UMB0912</strain>
    </source>
</reference>
<keyword evidence="3 4" id="KW-0413">Isomerase</keyword>
<dbReference type="Gene3D" id="2.40.37.10">
    <property type="entry name" value="Lyase, Ornithine Decarboxylase, Chain A, domain 1"/>
    <property type="match status" value="1"/>
</dbReference>
<dbReference type="PANTHER" id="PTHR30511:SF0">
    <property type="entry name" value="ALANINE RACEMASE, CATABOLIC-RELATED"/>
    <property type="match status" value="1"/>
</dbReference>
<comment type="catalytic activity">
    <reaction evidence="4">
        <text>L-alanine = D-alanine</text>
        <dbReference type="Rhea" id="RHEA:20249"/>
        <dbReference type="ChEBI" id="CHEBI:57416"/>
        <dbReference type="ChEBI" id="CHEBI:57972"/>
        <dbReference type="EC" id="5.1.1.1"/>
    </reaction>
</comment>
<comment type="cofactor">
    <cofactor evidence="1 4">
        <name>pyridoxal 5'-phosphate</name>
        <dbReference type="ChEBI" id="CHEBI:597326"/>
    </cofactor>
</comment>
<comment type="function">
    <text evidence="4">Catalyzes the interconversion of L-alanine and D-alanine. May also act on other amino acids.</text>
</comment>
<dbReference type="NCBIfam" id="TIGR00492">
    <property type="entry name" value="alr"/>
    <property type="match status" value="1"/>
</dbReference>
<organism evidence="6 7">
    <name type="scientific">Gardnerella leopoldii</name>
    <dbReference type="NCBI Taxonomy" id="2792978"/>
    <lineage>
        <taxon>Bacteria</taxon>
        <taxon>Bacillati</taxon>
        <taxon>Actinomycetota</taxon>
        <taxon>Actinomycetes</taxon>
        <taxon>Bifidobacteriales</taxon>
        <taxon>Bifidobacteriaceae</taxon>
        <taxon>Gardnerella</taxon>
    </lineage>
</organism>
<keyword evidence="7" id="KW-1185">Reference proteome</keyword>
<dbReference type="EC" id="5.1.1.1" evidence="4"/>
<feature type="modified residue" description="N6-(pyridoxal phosphate)lysine" evidence="4">
    <location>
        <position position="70"/>
    </location>
</feature>
<dbReference type="PRINTS" id="PR00992">
    <property type="entry name" value="ALARACEMASE"/>
</dbReference>
<dbReference type="PROSITE" id="PS00395">
    <property type="entry name" value="ALANINE_RACEMASE"/>
    <property type="match status" value="1"/>
</dbReference>
<evidence type="ECO:0000256" key="2">
    <source>
        <dbReference type="ARBA" id="ARBA00022898"/>
    </source>
</evidence>
<dbReference type="CDD" id="cd00430">
    <property type="entry name" value="PLPDE_III_AR"/>
    <property type="match status" value="1"/>
</dbReference>
<dbReference type="InterPro" id="IPR020622">
    <property type="entry name" value="Ala_racemase_pyridoxalP-BS"/>
</dbReference>
<comment type="caution">
    <text evidence="6">The sequence shown here is derived from an EMBL/GenBank/DDBJ whole genome shotgun (WGS) entry which is preliminary data.</text>
</comment>
<comment type="pathway">
    <text evidence="4">Amino-acid biosynthesis; D-alanine biosynthesis; D-alanine from L-alanine: step 1/1.</text>
</comment>
<dbReference type="InterPro" id="IPR001608">
    <property type="entry name" value="Ala_racemase_N"/>
</dbReference>